<dbReference type="Proteomes" id="UP000539957">
    <property type="component" value="Unassembled WGS sequence"/>
</dbReference>
<dbReference type="AlphaFoldDB" id="A0A7W7ITG4"/>
<dbReference type="EMBL" id="JACHKY010000006">
    <property type="protein sequence ID" value="MBB4799650.1"/>
    <property type="molecule type" value="Genomic_DNA"/>
</dbReference>
<comment type="caution">
    <text evidence="1">The sequence shown here is derived from an EMBL/GenBank/DDBJ whole genome shotgun (WGS) entry which is preliminary data.</text>
</comment>
<proteinExistence type="predicted"/>
<accession>A0A7W7ITG4</accession>
<name>A0A7W7ITG4_9CAUL</name>
<evidence type="ECO:0000313" key="1">
    <source>
        <dbReference type="EMBL" id="MBB4799650.1"/>
    </source>
</evidence>
<sequence length="117" mass="13646">MSAWDTVGRLFENGAKIRWSCEVSASHHGDVDLKRIIEAKGADYVLINKKPPCRFPGCPGLVTFADYSRVYWRKLETLSDRDDEWWTFNDQRRAELKALGWRMEMGKWVAPKEEAPR</sequence>
<gene>
    <name evidence="1" type="ORF">HNP32_003408</name>
</gene>
<reference evidence="1 2" key="1">
    <citation type="submission" date="2020-08" db="EMBL/GenBank/DDBJ databases">
        <title>Functional genomics of gut bacteria from endangered species of beetles.</title>
        <authorList>
            <person name="Carlos-Shanley C."/>
        </authorList>
    </citation>
    <scope>NUCLEOTIDE SEQUENCE [LARGE SCALE GENOMIC DNA]</scope>
    <source>
        <strain evidence="1 2">S00123</strain>
    </source>
</reference>
<protein>
    <submittedName>
        <fullName evidence="1">Uncharacterized protein</fullName>
    </submittedName>
</protein>
<dbReference type="RefSeq" id="WP_184273287.1">
    <property type="nucleotide sequence ID" value="NZ_JACHKY010000006.1"/>
</dbReference>
<keyword evidence="2" id="KW-1185">Reference proteome</keyword>
<organism evidence="1 2">
    <name type="scientific">Brevundimonas bullata</name>
    <dbReference type="NCBI Taxonomy" id="13160"/>
    <lineage>
        <taxon>Bacteria</taxon>
        <taxon>Pseudomonadati</taxon>
        <taxon>Pseudomonadota</taxon>
        <taxon>Alphaproteobacteria</taxon>
        <taxon>Caulobacterales</taxon>
        <taxon>Caulobacteraceae</taxon>
        <taxon>Brevundimonas</taxon>
    </lineage>
</organism>
<evidence type="ECO:0000313" key="2">
    <source>
        <dbReference type="Proteomes" id="UP000539957"/>
    </source>
</evidence>